<evidence type="ECO:0008006" key="4">
    <source>
        <dbReference type="Google" id="ProtNLM"/>
    </source>
</evidence>
<organism evidence="1">
    <name type="scientific">Candidatus Berkiella aquae</name>
    <dbReference type="NCBI Taxonomy" id="295108"/>
    <lineage>
        <taxon>Bacteria</taxon>
        <taxon>Pseudomonadati</taxon>
        <taxon>Pseudomonadota</taxon>
        <taxon>Gammaproteobacteria</taxon>
        <taxon>Candidatus Berkiellales</taxon>
        <taxon>Candidatus Berkiellaceae</taxon>
        <taxon>Candidatus Berkiella</taxon>
    </lineage>
</organism>
<keyword evidence="3" id="KW-1185">Reference proteome</keyword>
<dbReference type="SUPFAM" id="SSF64076">
    <property type="entry name" value="MTH938-like"/>
    <property type="match status" value="1"/>
</dbReference>
<reference evidence="1" key="1">
    <citation type="submission" date="2015-09" db="EMBL/GenBank/DDBJ databases">
        <title>Draft Genome Sequences of Two Novel Amoeba-resistant Intranuclear Bacteria, Candidatus Berkiella cookevillensis and Candidatus Berkiella aquae.</title>
        <authorList>
            <person name="Mehari Y.T."/>
            <person name="Arivett B.A."/>
            <person name="Farone A.L."/>
            <person name="Gunderson J.H."/>
            <person name="Farone M.B."/>
        </authorList>
    </citation>
    <scope>NUCLEOTIDE SEQUENCE [LARGE SCALE GENOMIC DNA]</scope>
    <source>
        <strain evidence="1">HT99</strain>
    </source>
</reference>
<reference evidence="2" key="3">
    <citation type="submission" date="2021-06" db="EMBL/GenBank/DDBJ databases">
        <title>Genomic Description and Analysis of Intracellular Bacteria, Candidatus Berkiella cookevillensis and Candidatus Berkiella aquae.</title>
        <authorList>
            <person name="Kidane D.T."/>
            <person name="Mehari Y.T."/>
            <person name="Rice F.C."/>
            <person name="Arivett B.A."/>
            <person name="Farone A.L."/>
            <person name="Berk S.G."/>
            <person name="Farone M.B."/>
        </authorList>
    </citation>
    <scope>NUCLEOTIDE SEQUENCE</scope>
    <source>
        <strain evidence="2">HT99</strain>
    </source>
</reference>
<dbReference type="STRING" id="295108.HT99x_01828"/>
<dbReference type="EMBL" id="LKAJ02000001">
    <property type="protein sequence ID" value="MCS5711061.1"/>
    <property type="molecule type" value="Genomic_DNA"/>
</dbReference>
<dbReference type="Proteomes" id="UP000051497">
    <property type="component" value="Unassembled WGS sequence"/>
</dbReference>
<evidence type="ECO:0000313" key="2">
    <source>
        <dbReference type="EMBL" id="MCS5711061.1"/>
    </source>
</evidence>
<dbReference type="RefSeq" id="WP_075066440.1">
    <property type="nucleotide sequence ID" value="NZ_LKAJ02000001.1"/>
</dbReference>
<proteinExistence type="predicted"/>
<dbReference type="InterPro" id="IPR036748">
    <property type="entry name" value="MTH938-like_sf"/>
</dbReference>
<dbReference type="AlphaFoldDB" id="A0A0Q9YYK9"/>
<accession>A0A0Q9YYK9</accession>
<dbReference type="PANTHER" id="PTHR21192">
    <property type="entry name" value="NUCLEAR PROTEIN E3-3"/>
    <property type="match status" value="1"/>
</dbReference>
<dbReference type="Gene3D" id="3.40.1230.10">
    <property type="entry name" value="MTH938-like"/>
    <property type="match status" value="1"/>
</dbReference>
<dbReference type="PANTHER" id="PTHR21192:SF2">
    <property type="entry name" value="NADH DEHYDROGENASE [UBIQUINONE] 1 ALPHA SUBCOMPLEX ASSEMBLY FACTOR 3"/>
    <property type="match status" value="1"/>
</dbReference>
<name>A0A0Q9YYK9_9GAMM</name>
<dbReference type="OrthoDB" id="9800373at2"/>
<evidence type="ECO:0000313" key="3">
    <source>
        <dbReference type="Proteomes" id="UP000051497"/>
    </source>
</evidence>
<dbReference type="EMBL" id="LKAJ01000006">
    <property type="protein sequence ID" value="KRG21272.1"/>
    <property type="molecule type" value="Genomic_DNA"/>
</dbReference>
<reference evidence="2" key="2">
    <citation type="journal article" date="2016" name="Genome Announc.">
        <title>Draft Genome Sequences of Two Novel Amoeba-Resistant Intranuclear Bacteria, 'Candidatus Berkiella cookevillensis' and 'Candidatus Berkiella aquae'.</title>
        <authorList>
            <person name="Mehari Y.T."/>
            <person name="Arivett B.A."/>
            <person name="Farone A.L."/>
            <person name="Gunderson J.H."/>
            <person name="Farone M.B."/>
        </authorList>
    </citation>
    <scope>NUCLEOTIDE SEQUENCE</scope>
    <source>
        <strain evidence="2">HT99</strain>
    </source>
</reference>
<dbReference type="InterPro" id="IPR007523">
    <property type="entry name" value="NDUFAF3/AAMDC"/>
</dbReference>
<gene>
    <name evidence="2" type="ORF">HT99x_006430</name>
    <name evidence="1" type="ORF">HT99x_01828</name>
</gene>
<comment type="caution">
    <text evidence="1">The sequence shown here is derived from an EMBL/GenBank/DDBJ whole genome shotgun (WGS) entry which is preliminary data.</text>
</comment>
<protein>
    <recommendedName>
        <fullName evidence="4">NADH dehydrogenase [ubiquinone] 1 alpha subcomplex assembly factor 3</fullName>
    </recommendedName>
</protein>
<dbReference type="Pfam" id="PF04430">
    <property type="entry name" value="DUF498"/>
    <property type="match status" value="1"/>
</dbReference>
<evidence type="ECO:0000313" key="1">
    <source>
        <dbReference type="EMBL" id="KRG21272.1"/>
    </source>
</evidence>
<sequence>MHIQQDETTATYQIKRYEPGKIWINEACYEQSVIIRPHQLIVPWEPNQFADLTTRHFESLYDNKPDILLLGTGEISAIPSDDLLQELWQKGIGIEFMDSRRACFTYTVLAAEERNVAACIIIQ</sequence>